<comment type="function">
    <text evidence="8">Component of the Mediator complex, a coactivator involved in the regulated transcription of nearly all RNA polymerase II-dependent genes. Mediator functions as a bridge to convey information from gene-specific regulatory proteins to the basal RNA polymerase II transcription machinery. Mediator is recruited to promoters by direct interactions with regulatory proteins and serves as a scaffold for the assembly of a functional preinitiation complex with RNA polymerase II and the general transcription factors.</text>
</comment>
<dbReference type="PANTHER" id="PTHR13381:SF0">
    <property type="entry name" value="MEDIATOR OF RNA POLYMERASE II TRANSCRIPTION SUBUNIT 21"/>
    <property type="match status" value="1"/>
</dbReference>
<reference evidence="12 13" key="1">
    <citation type="submission" date="2019-07" db="EMBL/GenBank/DDBJ databases">
        <authorList>
            <person name="Friedrich A."/>
            <person name="Schacherer J."/>
        </authorList>
    </citation>
    <scope>NUCLEOTIDE SEQUENCE [LARGE SCALE GENOMIC DNA]</scope>
</reference>
<evidence type="ECO:0000256" key="1">
    <source>
        <dbReference type="ARBA" id="ARBA00004123"/>
    </source>
</evidence>
<protein>
    <recommendedName>
        <fullName evidence="3 8">Mediator of RNA polymerase II transcription subunit 21</fullName>
    </recommendedName>
</protein>
<keyword evidence="4 8" id="KW-0805">Transcription regulation</keyword>
<comment type="subcellular location">
    <subcellularLocation>
        <location evidence="1 8">Nucleus</location>
    </subcellularLocation>
</comment>
<dbReference type="Gene3D" id="6.10.280.10">
    <property type="entry name" value="Mediator complex, subunit Med21"/>
    <property type="match status" value="1"/>
</dbReference>
<dbReference type="OrthoDB" id="526653at2759"/>
<dbReference type="EMBL" id="JABCYN010000030">
    <property type="protein sequence ID" value="KAF6009974.1"/>
    <property type="molecule type" value="Genomic_DNA"/>
</dbReference>
<comment type="similarity">
    <text evidence="2 8">Belongs to the Mediator complex subunit 21 family.</text>
</comment>
<organism evidence="12 13">
    <name type="scientific">Dekkera bruxellensis</name>
    <name type="common">Brettanomyces custersii</name>
    <dbReference type="NCBI Taxonomy" id="5007"/>
    <lineage>
        <taxon>Eukaryota</taxon>
        <taxon>Fungi</taxon>
        <taxon>Dikarya</taxon>
        <taxon>Ascomycota</taxon>
        <taxon>Saccharomycotina</taxon>
        <taxon>Pichiomycetes</taxon>
        <taxon>Pichiales</taxon>
        <taxon>Pichiaceae</taxon>
        <taxon>Brettanomyces</taxon>
    </lineage>
</organism>
<dbReference type="PANTHER" id="PTHR13381">
    <property type="entry name" value="RNA POLYMERASE II HOLOENZYME COMPONENT SRB7"/>
    <property type="match status" value="1"/>
</dbReference>
<dbReference type="GO" id="GO:0003712">
    <property type="term" value="F:transcription coregulator activity"/>
    <property type="evidence" value="ECO:0007669"/>
    <property type="project" value="TreeGrafter"/>
</dbReference>
<evidence type="ECO:0000256" key="6">
    <source>
        <dbReference type="ARBA" id="ARBA00023163"/>
    </source>
</evidence>
<evidence type="ECO:0000256" key="2">
    <source>
        <dbReference type="ARBA" id="ARBA00005770"/>
    </source>
</evidence>
<evidence type="ECO:0000313" key="13">
    <source>
        <dbReference type="Proteomes" id="UP000478008"/>
    </source>
</evidence>
<dbReference type="EMBL" id="CABFWN010000002">
    <property type="protein sequence ID" value="VUG17583.1"/>
    <property type="molecule type" value="Genomic_DNA"/>
</dbReference>
<evidence type="ECO:0000313" key="12">
    <source>
        <dbReference type="EMBL" id="VUG17583.1"/>
    </source>
</evidence>
<dbReference type="STRING" id="5007.A0A3F2XWZ0"/>
<evidence type="ECO:0000256" key="8">
    <source>
        <dbReference type="RuleBase" id="RU366036"/>
    </source>
</evidence>
<gene>
    <name evidence="12" type="primary">SRB7</name>
    <name evidence="11" type="ORF">BRETT_004491</name>
    <name evidence="12" type="ORF">DEBR0S2_10968G</name>
    <name evidence="10" type="ORF">HII12_003520</name>
</gene>
<reference evidence="11" key="4">
    <citation type="journal article" name="BMC Genomics">
        <title>New genome assemblies reveal patterns of domestication and adaptation across Brettanomyces (Dekkera) species.</title>
        <authorList>
            <person name="Roach M.J."/>
            <person name="Borneman A.R."/>
        </authorList>
    </citation>
    <scope>NUCLEOTIDE SEQUENCE</scope>
    <source>
        <strain evidence="11">UCD 2041</strain>
    </source>
</reference>
<accession>A0A3F2XWZ0</accession>
<dbReference type="EMBL" id="CP063133">
    <property type="protein sequence ID" value="QOU19270.1"/>
    <property type="molecule type" value="Genomic_DNA"/>
</dbReference>
<dbReference type="GO" id="GO:0006357">
    <property type="term" value="P:regulation of transcription by RNA polymerase II"/>
    <property type="evidence" value="ECO:0007669"/>
    <property type="project" value="TreeGrafter"/>
</dbReference>
<keyword evidence="6 8" id="KW-0804">Transcription</keyword>
<dbReference type="InterPro" id="IPR021384">
    <property type="entry name" value="Mediator_Med21"/>
</dbReference>
<reference evidence="10 14" key="2">
    <citation type="journal article" date="2020" name="Appl. Microbiol. Biotechnol.">
        <title>Targeted gene deletion in Brettanomyces bruxellensis with an expression-free CRISPR-Cas9 system.</title>
        <authorList>
            <person name="Varela C."/>
            <person name="Bartel C."/>
            <person name="Onetto C."/>
            <person name="Borneman A."/>
        </authorList>
    </citation>
    <scope>NUCLEOTIDE SEQUENCE [LARGE SCALE GENOMIC DNA]</scope>
    <source>
        <strain evidence="10 14">AWRI1613</strain>
    </source>
</reference>
<name>A0A3F2XWZ0_DEKBR</name>
<evidence type="ECO:0000313" key="11">
    <source>
        <dbReference type="EMBL" id="QOU19270.1"/>
    </source>
</evidence>
<evidence type="ECO:0000313" key="10">
    <source>
        <dbReference type="EMBL" id="KAF6009974.1"/>
    </source>
</evidence>
<proteinExistence type="inferred from homology"/>
<keyword evidence="7 8" id="KW-0539">Nucleus</keyword>
<keyword evidence="5 8" id="KW-0010">Activator</keyword>
<dbReference type="AlphaFoldDB" id="A0A3F2XWZ0"/>
<evidence type="ECO:0000256" key="3">
    <source>
        <dbReference type="ARBA" id="ARBA00019691"/>
    </source>
</evidence>
<dbReference type="Proteomes" id="UP000663131">
    <property type="component" value="Chromosome 5"/>
</dbReference>
<evidence type="ECO:0000256" key="9">
    <source>
        <dbReference type="SAM" id="Coils"/>
    </source>
</evidence>
<evidence type="ECO:0000313" key="14">
    <source>
        <dbReference type="Proteomes" id="UP000568158"/>
    </source>
</evidence>
<dbReference type="SUPFAM" id="SSF140718">
    <property type="entry name" value="Mediator hinge subcomplex-like"/>
    <property type="match status" value="1"/>
</dbReference>
<dbReference type="GO" id="GO:0016592">
    <property type="term" value="C:mediator complex"/>
    <property type="evidence" value="ECO:0007669"/>
    <property type="project" value="UniProtKB-UniRule"/>
</dbReference>
<evidence type="ECO:0000256" key="7">
    <source>
        <dbReference type="ARBA" id="ARBA00023242"/>
    </source>
</evidence>
<keyword evidence="9" id="KW-0175">Coiled coil</keyword>
<dbReference type="InterPro" id="IPR037212">
    <property type="entry name" value="Med7/Med21-like"/>
</dbReference>
<dbReference type="Pfam" id="PF11221">
    <property type="entry name" value="Med21"/>
    <property type="match status" value="1"/>
</dbReference>
<dbReference type="Proteomes" id="UP000478008">
    <property type="component" value="Unassembled WGS sequence"/>
</dbReference>
<comment type="subunit">
    <text evidence="8">Component of the Mediator complex.</text>
</comment>
<reference evidence="11" key="3">
    <citation type="submission" date="2020-10" db="EMBL/GenBank/DDBJ databases">
        <authorList>
            <person name="Palmer J.M."/>
        </authorList>
    </citation>
    <scope>NUCLEOTIDE SEQUENCE</scope>
    <source>
        <strain evidence="11">UCD 2041</strain>
    </source>
</reference>
<evidence type="ECO:0000256" key="4">
    <source>
        <dbReference type="ARBA" id="ARBA00023015"/>
    </source>
</evidence>
<feature type="coiled-coil region" evidence="9">
    <location>
        <begin position="87"/>
        <end position="114"/>
    </location>
</feature>
<dbReference type="Proteomes" id="UP000568158">
    <property type="component" value="Unassembled WGS sequence"/>
</dbReference>
<sequence length="138" mass="15877">MADRLTQLQLCLDQLTDMFFASLTYIDQNHDSVKLNDTDPKVMDSDYHPASQLDFQSNLQELSRDIITKTKQILTIIETLPGVGVSKEEQLKKIQMLNKQLEEVELKKQETILKKQDLMRVVDKLTLLVSKGIAETRD</sequence>
<keyword evidence="13" id="KW-1185">Reference proteome</keyword>
<evidence type="ECO:0000256" key="5">
    <source>
        <dbReference type="ARBA" id="ARBA00023159"/>
    </source>
</evidence>